<dbReference type="Gene3D" id="3.40.50.300">
    <property type="entry name" value="P-loop containing nucleotide triphosphate hydrolases"/>
    <property type="match status" value="2"/>
</dbReference>
<name>A0A3N0AVS3_9ACTN</name>
<dbReference type="EMBL" id="QICA01000004">
    <property type="protein sequence ID" value="RNL38971.1"/>
    <property type="molecule type" value="Genomic_DNA"/>
</dbReference>
<evidence type="ECO:0000313" key="3">
    <source>
        <dbReference type="Proteomes" id="UP000278327"/>
    </source>
</evidence>
<organism evidence="2 3">
    <name type="scientific">Adlercreutzia equolifaciens subsp. celatus DSM 18785</name>
    <dbReference type="NCBI Taxonomy" id="1121021"/>
    <lineage>
        <taxon>Bacteria</taxon>
        <taxon>Bacillati</taxon>
        <taxon>Actinomycetota</taxon>
        <taxon>Coriobacteriia</taxon>
        <taxon>Eggerthellales</taxon>
        <taxon>Eggerthellaceae</taxon>
        <taxon>Adlercreutzia</taxon>
    </lineage>
</organism>
<keyword evidence="3" id="KW-1185">Reference proteome</keyword>
<dbReference type="Pfam" id="PF00271">
    <property type="entry name" value="Helicase_C"/>
    <property type="match status" value="1"/>
</dbReference>
<comment type="caution">
    <text evidence="2">The sequence shown here is derived from an EMBL/GenBank/DDBJ whole genome shotgun (WGS) entry which is preliminary data.</text>
</comment>
<sequence length="1119" mass="127444">MAYPNFEKEIDETRRRVLDYLKPFQRETVLHVDRLFSRGIRRVLVADEVRLGKTLVARGVVATTAALRIAEGDDLFKVAYVCSNASIVNQNLAKLSVSENLVDQVKETESRLSMQHFFAYINERKAKQDGNFIQLIPLAPETSFNVTGGQGTVNERALIFATLRRHEAFANLQKELEELFICDATQSWPFWKQHYEELVGHEAAYLSDMQKRLQKSTELLRELAAHLCRHGSKHCDRELIGRIRREYALLSIENLNPDLVVMDEFQRFRDLLDSSDESDMGIIASKFLRAEGRENDPPRVLLLSATPFKPFRTEAESELNFNGQSDNDFLDVAKFLSDGNERKRTDLEQAWSNYGVALSQYINETDGSALLRVRETKEAAETELRGLMARTERDGLDEYGDIIHDCSQEERIVADEKDIAAQLTVSRLANSIGIDCAIPIEYAESCPFVLSFLKGYKLRDRFHKSFYRAKDDLFFKRANHSAPSLLWIRKSDIESYQSLPFPNSRFRKLLDDIFYTGASSNQDASSLLWVPPSRPYYGVSVGPYVGVDDFSKTLVFSSWTMVPRMMATLISYEDERRSITEAYGKQHYFSYFDKNAEQDAEELNVVENEARRLPSNRLRLSDAAGKGAALLMYPSTELASCVEWPQYPEEMDLTDLVAKTALTVKSRFRSLLADQGYQLDNFIDSDGRIDASWYIRAVTLMDGASNAEAFFCEIERDESLSSAERHLAEEWRECALKPIQDMGTLPTSFFDTLAAIAIASPAICAMRTFNLCQKGESSTQLLGYHFATAFVRKANTPAGTLAVDSGLSKVEERYSSQWSRVLWYCAFGNLQSVLDEYGHLLDLRRNADAVCHDMIGDNVSRFKGPSLYTMHSHYDVDTLSSFRANPDSDNKKTLKLRTGFAAAFLEDEGGNKSSNHRENMRRAFNSPFRPFVLASTSIGQEGLDFHTYCRKIVHWNLPSNPIDLEQREGRINRYENMAIRQNLSQSSMVPYNAGEDLWEALFEDQKRSLAAEMELQSNSDNVPKLAGLAPYWGLPSYSDGSVKIERHTYLRRYGVAEQRYERLINSLILYRAVLGQPRQEELLSKLSQMTDGDTIRSLFLSLAPFNHSEEIEESDYAEQ</sequence>
<protein>
    <recommendedName>
        <fullName evidence="1">Helicase C-terminal domain-containing protein</fullName>
    </recommendedName>
</protein>
<dbReference type="SUPFAM" id="SSF52540">
    <property type="entry name" value="P-loop containing nucleoside triphosphate hydrolases"/>
    <property type="match status" value="2"/>
</dbReference>
<dbReference type="Proteomes" id="UP000278327">
    <property type="component" value="Unassembled WGS sequence"/>
</dbReference>
<gene>
    <name evidence="2" type="ORF">DMP10_03660</name>
</gene>
<reference evidence="2 3" key="1">
    <citation type="journal article" date="2019" name="Microbiol. Resour. Announc.">
        <title>Draft Genome Sequences of Type Strains of Gordonibacter faecihominis, Paraeggerthella hongkongensis, Parvibacter caecicola,Slackia equolifaciens, Slackia faecicanis, and Slackia isoflavoniconvertens.</title>
        <authorList>
            <person name="Danylec N."/>
            <person name="Stoll D.A."/>
            <person name="Dotsch A."/>
            <person name="Huch M."/>
        </authorList>
    </citation>
    <scope>NUCLEOTIDE SEQUENCE [LARGE SCALE GENOMIC DNA]</scope>
    <source>
        <strain evidence="2 3">DSM 18785</strain>
    </source>
</reference>
<dbReference type="InterPro" id="IPR027417">
    <property type="entry name" value="P-loop_NTPase"/>
</dbReference>
<dbReference type="InterPro" id="IPR014001">
    <property type="entry name" value="Helicase_ATP-bd"/>
</dbReference>
<accession>A0A3N0AVS3</accession>
<proteinExistence type="predicted"/>
<dbReference type="RefSeq" id="WP_117283465.1">
    <property type="nucleotide sequence ID" value="NZ_JAMTCE010000003.1"/>
</dbReference>
<dbReference type="AlphaFoldDB" id="A0A3N0AVS3"/>
<dbReference type="SMART" id="SM00487">
    <property type="entry name" value="DEXDc"/>
    <property type="match status" value="1"/>
</dbReference>
<evidence type="ECO:0000313" key="2">
    <source>
        <dbReference type="EMBL" id="RNL38971.1"/>
    </source>
</evidence>
<evidence type="ECO:0000259" key="1">
    <source>
        <dbReference type="PROSITE" id="PS51194"/>
    </source>
</evidence>
<dbReference type="InterPro" id="IPR001650">
    <property type="entry name" value="Helicase_C-like"/>
</dbReference>
<dbReference type="PROSITE" id="PS51194">
    <property type="entry name" value="HELICASE_CTER"/>
    <property type="match status" value="1"/>
</dbReference>
<feature type="domain" description="Helicase C-terminal" evidence="1">
    <location>
        <begin position="854"/>
        <end position="1021"/>
    </location>
</feature>